<protein>
    <submittedName>
        <fullName evidence="7">MerR family transcriptional regulator</fullName>
    </submittedName>
</protein>
<dbReference type="Pfam" id="PF00376">
    <property type="entry name" value="MerR"/>
    <property type="match status" value="1"/>
</dbReference>
<evidence type="ECO:0000256" key="5">
    <source>
        <dbReference type="SAM" id="MobiDB-lite"/>
    </source>
</evidence>
<dbReference type="PANTHER" id="PTHR30204">
    <property type="entry name" value="REDOX-CYCLING DRUG-SENSING TRANSCRIPTIONAL ACTIVATOR SOXR"/>
    <property type="match status" value="1"/>
</dbReference>
<evidence type="ECO:0000313" key="7">
    <source>
        <dbReference type="EMBL" id="MBY8886761.1"/>
    </source>
</evidence>
<dbReference type="SUPFAM" id="SSF46955">
    <property type="entry name" value="Putative DNA-binding domain"/>
    <property type="match status" value="1"/>
</dbReference>
<keyword evidence="4" id="KW-0804">Transcription</keyword>
<evidence type="ECO:0000313" key="8">
    <source>
        <dbReference type="Proteomes" id="UP001198565"/>
    </source>
</evidence>
<evidence type="ECO:0000259" key="6">
    <source>
        <dbReference type="PROSITE" id="PS50937"/>
    </source>
</evidence>
<dbReference type="Pfam" id="PF07739">
    <property type="entry name" value="TipAS"/>
    <property type="match status" value="1"/>
</dbReference>
<keyword evidence="8" id="KW-1185">Reference proteome</keyword>
<evidence type="ECO:0000256" key="1">
    <source>
        <dbReference type="ARBA" id="ARBA00023015"/>
    </source>
</evidence>
<comment type="caution">
    <text evidence="7">The sequence shown here is derived from an EMBL/GenBank/DDBJ whole genome shotgun (WGS) entry which is preliminary data.</text>
</comment>
<accession>A0ABS7QU86</accession>
<feature type="domain" description="HTH merR-type" evidence="6">
    <location>
        <begin position="62"/>
        <end position="131"/>
    </location>
</feature>
<dbReference type="Gene3D" id="1.10.490.50">
    <property type="entry name" value="Antibiotic binding domain of TipA-like multidrug resistance regulators"/>
    <property type="match status" value="1"/>
</dbReference>
<dbReference type="CDD" id="cd01106">
    <property type="entry name" value="HTH_TipAL-Mta"/>
    <property type="match status" value="1"/>
</dbReference>
<dbReference type="InterPro" id="IPR047057">
    <property type="entry name" value="MerR_fam"/>
</dbReference>
<keyword evidence="1" id="KW-0805">Transcription regulation</keyword>
<dbReference type="PANTHER" id="PTHR30204:SF90">
    <property type="entry name" value="HTH-TYPE TRANSCRIPTIONAL ACTIVATOR MTA"/>
    <property type="match status" value="1"/>
</dbReference>
<dbReference type="InterPro" id="IPR000551">
    <property type="entry name" value="MerR-type_HTH_dom"/>
</dbReference>
<gene>
    <name evidence="7" type="ORF">K7472_18075</name>
</gene>
<dbReference type="SMART" id="SM00422">
    <property type="entry name" value="HTH_MERR"/>
    <property type="match status" value="1"/>
</dbReference>
<evidence type="ECO:0000256" key="2">
    <source>
        <dbReference type="ARBA" id="ARBA00023125"/>
    </source>
</evidence>
<dbReference type="SUPFAM" id="SSF89082">
    <property type="entry name" value="Antibiotic binding domain of TipA-like multidrug resistance regulators"/>
    <property type="match status" value="1"/>
</dbReference>
<dbReference type="PROSITE" id="PS50937">
    <property type="entry name" value="HTH_MERR_2"/>
    <property type="match status" value="1"/>
</dbReference>
<dbReference type="PROSITE" id="PS00552">
    <property type="entry name" value="HTH_MERR_1"/>
    <property type="match status" value="1"/>
</dbReference>
<dbReference type="Proteomes" id="UP001198565">
    <property type="component" value="Unassembled WGS sequence"/>
</dbReference>
<feature type="region of interest" description="Disordered" evidence="5">
    <location>
        <begin position="1"/>
        <end position="62"/>
    </location>
</feature>
<dbReference type="InterPro" id="IPR009061">
    <property type="entry name" value="DNA-bd_dom_put_sf"/>
</dbReference>
<name>A0ABS7QU86_9ACTN</name>
<dbReference type="Gene3D" id="1.10.1660.10">
    <property type="match status" value="1"/>
</dbReference>
<dbReference type="InterPro" id="IPR036244">
    <property type="entry name" value="TipA-like_antibiotic-bd"/>
</dbReference>
<dbReference type="Pfam" id="PF09278">
    <property type="entry name" value="MerR-DNA-bind"/>
    <property type="match status" value="1"/>
</dbReference>
<evidence type="ECO:0000256" key="3">
    <source>
        <dbReference type="ARBA" id="ARBA00023159"/>
    </source>
</evidence>
<evidence type="ECO:0000256" key="4">
    <source>
        <dbReference type="ARBA" id="ARBA00023163"/>
    </source>
</evidence>
<keyword evidence="3" id="KW-0010">Activator</keyword>
<dbReference type="InterPro" id="IPR012925">
    <property type="entry name" value="TipAS_dom"/>
</dbReference>
<organism evidence="7 8">
    <name type="scientific">Streptantibioticus parmotrematis</name>
    <dbReference type="NCBI Taxonomy" id="2873249"/>
    <lineage>
        <taxon>Bacteria</taxon>
        <taxon>Bacillati</taxon>
        <taxon>Actinomycetota</taxon>
        <taxon>Actinomycetes</taxon>
        <taxon>Kitasatosporales</taxon>
        <taxon>Streptomycetaceae</taxon>
        <taxon>Streptantibioticus</taxon>
    </lineage>
</organism>
<feature type="compositionally biased region" description="Basic and acidic residues" evidence="5">
    <location>
        <begin position="21"/>
        <end position="35"/>
    </location>
</feature>
<dbReference type="EMBL" id="JAINVZ010000011">
    <property type="protein sequence ID" value="MBY8886761.1"/>
    <property type="molecule type" value="Genomic_DNA"/>
</dbReference>
<dbReference type="InterPro" id="IPR015358">
    <property type="entry name" value="Tscrpt_reg_MerR_DNA-bd"/>
</dbReference>
<keyword evidence="2" id="KW-0238">DNA-binding</keyword>
<reference evidence="7 8" key="1">
    <citation type="submission" date="2021-08" db="EMBL/GenBank/DDBJ databases">
        <title>Streptomyces sp. PTM05 isolated from lichen.</title>
        <authorList>
            <person name="Somphong A."/>
            <person name="Phongsopitanun W."/>
            <person name="Tanasupawat S."/>
        </authorList>
    </citation>
    <scope>NUCLEOTIDE SEQUENCE [LARGE SCALE GENOMIC DNA]</scope>
    <source>
        <strain evidence="7 8">Ptm05</strain>
    </source>
</reference>
<sequence>MTTGQIPLTTGRIPLIAGASDADRRRPPRVGHTEEVTSDDGDGDAGRPDAGGEDAGPPGAEGLTVGRAAALVGVSVKTLHHWDAIGLLSPSERTLAGYRVYCGDDIARCHRILVYRELGFPLAEIGRVLDDPGADAREHLRRQRTLLVERVSRLNAVIDAVDRMLAATGGGIRLSPREQVEIFGADWQPAWVEEAEERWGGTAQWAQYAERAAELSPQDWRRIAAATHALDADLASARRSGAAPGSDAANALAERHRALMSTYFDCTHAMQVCLGRMFVDDPRYAAHYDRVEPGLAVWLRDAIFANARAHGVDPASAKWR</sequence>
<proteinExistence type="predicted"/>